<proteinExistence type="predicted"/>
<accession>A0A9N9NDW7</accession>
<gene>
    <name evidence="2" type="ORF">FCALED_LOCUS14660</name>
</gene>
<keyword evidence="1" id="KW-0175">Coiled coil</keyword>
<feature type="coiled-coil region" evidence="1">
    <location>
        <begin position="86"/>
        <end position="177"/>
    </location>
</feature>
<evidence type="ECO:0000313" key="2">
    <source>
        <dbReference type="EMBL" id="CAG8725879.1"/>
    </source>
</evidence>
<comment type="caution">
    <text evidence="2">The sequence shown here is derived from an EMBL/GenBank/DDBJ whole genome shotgun (WGS) entry which is preliminary data.</text>
</comment>
<evidence type="ECO:0000313" key="3">
    <source>
        <dbReference type="Proteomes" id="UP000789570"/>
    </source>
</evidence>
<dbReference type="Proteomes" id="UP000789570">
    <property type="component" value="Unassembled WGS sequence"/>
</dbReference>
<sequence>MEGQKTKEIKTAKILSSDSKFVISTQTSPCSNLPPRLSAKSKISLMSLEGTTLISLDNTHVNKNFKAQSDDEKRSIKTYKKVAYLNKKKKIKLNRDKKKLKKLKHNKIRVLTEKIKELEKKYEVLKEVINTLNQSNEENDMIINKLKEDNEEKDMIISEKEENNRKLMEENQIIDQLICE</sequence>
<name>A0A9N9NDW7_9GLOM</name>
<reference evidence="2" key="1">
    <citation type="submission" date="2021-06" db="EMBL/GenBank/DDBJ databases">
        <authorList>
            <person name="Kallberg Y."/>
            <person name="Tangrot J."/>
            <person name="Rosling A."/>
        </authorList>
    </citation>
    <scope>NUCLEOTIDE SEQUENCE</scope>
    <source>
        <strain evidence="2">UK204</strain>
    </source>
</reference>
<evidence type="ECO:0000256" key="1">
    <source>
        <dbReference type="SAM" id="Coils"/>
    </source>
</evidence>
<organism evidence="2 3">
    <name type="scientific">Funneliformis caledonium</name>
    <dbReference type="NCBI Taxonomy" id="1117310"/>
    <lineage>
        <taxon>Eukaryota</taxon>
        <taxon>Fungi</taxon>
        <taxon>Fungi incertae sedis</taxon>
        <taxon>Mucoromycota</taxon>
        <taxon>Glomeromycotina</taxon>
        <taxon>Glomeromycetes</taxon>
        <taxon>Glomerales</taxon>
        <taxon>Glomeraceae</taxon>
        <taxon>Funneliformis</taxon>
    </lineage>
</organism>
<dbReference type="AlphaFoldDB" id="A0A9N9NDW7"/>
<dbReference type="EMBL" id="CAJVPQ010011146">
    <property type="protein sequence ID" value="CAG8725879.1"/>
    <property type="molecule type" value="Genomic_DNA"/>
</dbReference>
<protein>
    <submittedName>
        <fullName evidence="2">1361_t:CDS:1</fullName>
    </submittedName>
</protein>
<keyword evidence="3" id="KW-1185">Reference proteome</keyword>